<dbReference type="GO" id="GO:0016740">
    <property type="term" value="F:transferase activity"/>
    <property type="evidence" value="ECO:0007669"/>
    <property type="project" value="UniProtKB-KW"/>
</dbReference>
<dbReference type="PANTHER" id="PTHR43685">
    <property type="entry name" value="GLYCOSYLTRANSFERASE"/>
    <property type="match status" value="1"/>
</dbReference>
<proteinExistence type="predicted"/>
<dbReference type="Gene3D" id="3.90.550.10">
    <property type="entry name" value="Spore Coat Polysaccharide Biosynthesis Protein SpsA, Chain A"/>
    <property type="match status" value="1"/>
</dbReference>
<evidence type="ECO:0000259" key="1">
    <source>
        <dbReference type="Pfam" id="PF00535"/>
    </source>
</evidence>
<gene>
    <name evidence="2" type="ORF">E5162_05275</name>
</gene>
<dbReference type="Proteomes" id="UP000305451">
    <property type="component" value="Unassembled WGS sequence"/>
</dbReference>
<reference evidence="2 3" key="1">
    <citation type="journal article" date="2013" name="Int. J. Syst. Evol. Microbiol.">
        <title>Marinicauda pacifica gen. nov., sp. nov., a prosthecate alphaproteobacterium of the family Hyphomonadaceae isolated from deep seawater.</title>
        <authorList>
            <person name="Zhang X.Y."/>
            <person name="Li G.W."/>
            <person name="Wang C.S."/>
            <person name="Zhang Y.J."/>
            <person name="Xu X.W."/>
            <person name="Li H."/>
            <person name="Liu A."/>
            <person name="Liu C."/>
            <person name="Xie B.B."/>
            <person name="Qin Q.L."/>
            <person name="Xu Z."/>
            <person name="Chen X.L."/>
            <person name="Zhou B.C."/>
            <person name="Zhang Y.Z."/>
        </authorList>
    </citation>
    <scope>NUCLEOTIDE SEQUENCE [LARGE SCALE GENOMIC DNA]</scope>
    <source>
        <strain evidence="2 3">P-1 km-3</strain>
    </source>
</reference>
<comment type="caution">
    <text evidence="2">The sequence shown here is derived from an EMBL/GenBank/DDBJ whole genome shotgun (WGS) entry which is preliminary data.</text>
</comment>
<dbReference type="InterPro" id="IPR050834">
    <property type="entry name" value="Glycosyltransf_2"/>
</dbReference>
<dbReference type="SUPFAM" id="SSF53448">
    <property type="entry name" value="Nucleotide-diphospho-sugar transferases"/>
    <property type="match status" value="1"/>
</dbReference>
<dbReference type="OrthoDB" id="6116224at2"/>
<sequence>MSVTVLVPTFRRPDGLARALRSLFTQTVRPDQIVVVDNAPEGGARSVTEALASASPVVIDYVHEPRAGVANARNAGFEAARGRFLVQLDDDESAAPHWLESLLIARDRLNAAVVFGPVRAQAPASTGSRARVRNAYISRLYSRTGPDVDQVLTRPRGCGNSLIDRREVSLPEPPFDPVANETGGEDDILFAALSRDGARFGWAAGAEVIEHVEPRRANWRHLLLRSFAYGQGPSQNCFRRAQPDWPGLAAWMAIGAAQLLVYGLCALPARLISARACAACLDRTAKGAGKLVWMERFEPRFYGASHA</sequence>
<dbReference type="EMBL" id="SRXV01000001">
    <property type="protein sequence ID" value="TGY94683.1"/>
    <property type="molecule type" value="Genomic_DNA"/>
</dbReference>
<feature type="domain" description="Glycosyltransferase 2-like" evidence="1">
    <location>
        <begin position="4"/>
        <end position="165"/>
    </location>
</feature>
<dbReference type="CDD" id="cd00761">
    <property type="entry name" value="Glyco_tranf_GTA_type"/>
    <property type="match status" value="1"/>
</dbReference>
<evidence type="ECO:0000313" key="3">
    <source>
        <dbReference type="Proteomes" id="UP000305451"/>
    </source>
</evidence>
<dbReference type="InterPro" id="IPR001173">
    <property type="entry name" value="Glyco_trans_2-like"/>
</dbReference>
<dbReference type="PANTHER" id="PTHR43685:SF2">
    <property type="entry name" value="GLYCOSYLTRANSFERASE 2-LIKE DOMAIN-CONTAINING PROTEIN"/>
    <property type="match status" value="1"/>
</dbReference>
<dbReference type="AlphaFoldDB" id="A0A4S2HFJ4"/>
<keyword evidence="3" id="KW-1185">Reference proteome</keyword>
<dbReference type="RefSeq" id="WP_135943880.1">
    <property type="nucleotide sequence ID" value="NZ_BMEI01000001.1"/>
</dbReference>
<protein>
    <submittedName>
        <fullName evidence="2">Glycosyltransferase family 2 protein</fullName>
    </submittedName>
</protein>
<dbReference type="InterPro" id="IPR029044">
    <property type="entry name" value="Nucleotide-diphossugar_trans"/>
</dbReference>
<dbReference type="Pfam" id="PF00535">
    <property type="entry name" value="Glycos_transf_2"/>
    <property type="match status" value="1"/>
</dbReference>
<organism evidence="2 3">
    <name type="scientific">Marinicauda pacifica</name>
    <dbReference type="NCBI Taxonomy" id="1133559"/>
    <lineage>
        <taxon>Bacteria</taxon>
        <taxon>Pseudomonadati</taxon>
        <taxon>Pseudomonadota</taxon>
        <taxon>Alphaproteobacteria</taxon>
        <taxon>Maricaulales</taxon>
        <taxon>Maricaulaceae</taxon>
        <taxon>Marinicauda</taxon>
    </lineage>
</organism>
<name>A0A4S2HFJ4_9PROT</name>
<evidence type="ECO:0000313" key="2">
    <source>
        <dbReference type="EMBL" id="TGY94683.1"/>
    </source>
</evidence>
<keyword evidence="2" id="KW-0808">Transferase</keyword>
<accession>A0A4S2HFJ4</accession>